<evidence type="ECO:0000313" key="2">
    <source>
        <dbReference type="EMBL" id="KTB35981.1"/>
    </source>
</evidence>
<evidence type="ECO:0000256" key="1">
    <source>
        <dbReference type="SAM" id="MobiDB-lite"/>
    </source>
</evidence>
<reference evidence="2 3" key="1">
    <citation type="submission" date="2015-12" db="EMBL/GenBank/DDBJ databases">
        <title>Draft genome sequence of Moniliophthora roreri, the causal agent of frosty pod rot of cacao.</title>
        <authorList>
            <person name="Aime M.C."/>
            <person name="Diaz-Valderrama J.R."/>
            <person name="Kijpornyongpan T."/>
            <person name="Phillips-Mora W."/>
        </authorList>
    </citation>
    <scope>NUCLEOTIDE SEQUENCE [LARGE SCALE GENOMIC DNA]</scope>
    <source>
        <strain evidence="2 3">MCA 2952</strain>
    </source>
</reference>
<feature type="compositionally biased region" description="Polar residues" evidence="1">
    <location>
        <begin position="95"/>
        <end position="118"/>
    </location>
</feature>
<dbReference type="AlphaFoldDB" id="A0A0W0FI22"/>
<name>A0A0W0FI22_MONRR</name>
<accession>A0A0W0FI22</accession>
<dbReference type="Proteomes" id="UP000054988">
    <property type="component" value="Unassembled WGS sequence"/>
</dbReference>
<evidence type="ECO:0000313" key="3">
    <source>
        <dbReference type="Proteomes" id="UP000054988"/>
    </source>
</evidence>
<gene>
    <name evidence="2" type="ORF">WG66_11440</name>
</gene>
<proteinExistence type="predicted"/>
<protein>
    <submittedName>
        <fullName evidence="2">Uncharacterized protein</fullName>
    </submittedName>
</protein>
<feature type="region of interest" description="Disordered" evidence="1">
    <location>
        <begin position="80"/>
        <end position="134"/>
    </location>
</feature>
<organism evidence="2 3">
    <name type="scientific">Moniliophthora roreri</name>
    <name type="common">Frosty pod rot fungus</name>
    <name type="synonym">Monilia roreri</name>
    <dbReference type="NCBI Taxonomy" id="221103"/>
    <lineage>
        <taxon>Eukaryota</taxon>
        <taxon>Fungi</taxon>
        <taxon>Dikarya</taxon>
        <taxon>Basidiomycota</taxon>
        <taxon>Agaricomycotina</taxon>
        <taxon>Agaricomycetes</taxon>
        <taxon>Agaricomycetidae</taxon>
        <taxon>Agaricales</taxon>
        <taxon>Marasmiineae</taxon>
        <taxon>Marasmiaceae</taxon>
        <taxon>Moniliophthora</taxon>
    </lineage>
</organism>
<comment type="caution">
    <text evidence="2">The sequence shown here is derived from an EMBL/GenBank/DDBJ whole genome shotgun (WGS) entry which is preliminary data.</text>
</comment>
<sequence>MNMCPLACDFNDIPHESQSQFSFFSIRTSLLSTPCSRICFLHAQLRDWSPKHFHKPTRYTHYQTGSSDSLEAYPKSVPHEASLLGTSDSNEHNSIDQNNYDSNVENSTLNINENSSGDIPSGEQPSHYAQADADGQQCEAPMIAEALEALKDIRKVLHPPQKKGPGYINPELDPFTQSWIKGIESFLLLYTNK</sequence>
<dbReference type="EMBL" id="LATX01001942">
    <property type="protein sequence ID" value="KTB35981.1"/>
    <property type="molecule type" value="Genomic_DNA"/>
</dbReference>